<proteinExistence type="inferred from homology"/>
<accession>A0A8H3EQI0</accession>
<evidence type="ECO:0000256" key="2">
    <source>
        <dbReference type="SAM" id="Coils"/>
    </source>
</evidence>
<evidence type="ECO:0000313" key="5">
    <source>
        <dbReference type="Proteomes" id="UP000664169"/>
    </source>
</evidence>
<dbReference type="EMBL" id="CAJPDQ010000006">
    <property type="protein sequence ID" value="CAF9910834.1"/>
    <property type="molecule type" value="Genomic_DNA"/>
</dbReference>
<evidence type="ECO:0000256" key="3">
    <source>
        <dbReference type="SAM" id="MobiDB-lite"/>
    </source>
</evidence>
<dbReference type="OrthoDB" id="276323at2759"/>
<dbReference type="Pfam" id="PF05794">
    <property type="entry name" value="Tcp11"/>
    <property type="match status" value="1"/>
</dbReference>
<dbReference type="GO" id="GO:0010737">
    <property type="term" value="P:protein kinase A signaling"/>
    <property type="evidence" value="ECO:0007669"/>
    <property type="project" value="TreeGrafter"/>
</dbReference>
<dbReference type="PANTHER" id="PTHR12832">
    <property type="entry name" value="TESTIS-SPECIFIC PROTEIN PBS13 T-COMPLEX 11"/>
    <property type="match status" value="1"/>
</dbReference>
<dbReference type="PANTHER" id="PTHR12832:SF11">
    <property type="entry name" value="LD23868P"/>
    <property type="match status" value="1"/>
</dbReference>
<feature type="coiled-coil region" evidence="2">
    <location>
        <begin position="328"/>
        <end position="355"/>
    </location>
</feature>
<name>A0A8H3EQI0_9LECA</name>
<sequence>MESSMKSGMPIDRYFDQGPTSERTESNATSTPLLQNHELRHGNTDFRQSAPSPNFTFSLPEATTRIWRGKKVCFHNYELQRELQEIYAWPSVEQEATSVLDVRQFVNAIQVRHDLNFSRQITFSSSSTCEQIKMARRYFEAVTFELVLYLAQYGKQTTCACGKRSSLKGIKKYINQLPRFFKAVRQTMKALIRDEHWLIVEQAIDVELLMNQLRSGTSDLLSLVIWLGDVLKQSCSPIRDTDVDAVTSLLRLAMSERDGNKLASGIILLFDVFNTMKLDVANHQIRILLPPMIDESVGFVQKKYQERIDNNSLDYRSLWKWYHEKRELFDAKARYEALEDDEESYEMETEEAQVTFPDEDLLTRWAEIVFAEVIKSNTPLNRLPEPFKLDLRRIDIIRRDASQISTQQCEIAAFTIILRQCKHAAPPSLTEEANLLLRTAYIKSQLPSGPAQRESLALEIVRTAYQIAQYPATTLPDPLHICQVQDMLNEQTRAGQVIASTIRSKLHQILEETVFEEINGSQGIPDLLPSQILDRYYGTTTTANTTNIAGSSVGMIGNGVSPDPILSRTTSSLALAIRSIGQRLAHITLIQWRIWAQMLWFKSHEAIFESEEEFLQWKDEVCIVIYGLRVFRTWDGWKSVCVFREL</sequence>
<organism evidence="4 5">
    <name type="scientific">Gomphillus americanus</name>
    <dbReference type="NCBI Taxonomy" id="1940652"/>
    <lineage>
        <taxon>Eukaryota</taxon>
        <taxon>Fungi</taxon>
        <taxon>Dikarya</taxon>
        <taxon>Ascomycota</taxon>
        <taxon>Pezizomycotina</taxon>
        <taxon>Lecanoromycetes</taxon>
        <taxon>OSLEUM clade</taxon>
        <taxon>Ostropomycetidae</taxon>
        <taxon>Ostropales</taxon>
        <taxon>Graphidaceae</taxon>
        <taxon>Gomphilloideae</taxon>
        <taxon>Gomphillus</taxon>
    </lineage>
</organism>
<evidence type="ECO:0000256" key="1">
    <source>
        <dbReference type="ARBA" id="ARBA00010954"/>
    </source>
</evidence>
<feature type="region of interest" description="Disordered" evidence="3">
    <location>
        <begin position="1"/>
        <end position="36"/>
    </location>
</feature>
<reference evidence="4" key="1">
    <citation type="submission" date="2021-03" db="EMBL/GenBank/DDBJ databases">
        <authorList>
            <person name="Tagirdzhanova G."/>
        </authorList>
    </citation>
    <scope>NUCLEOTIDE SEQUENCE</scope>
</reference>
<dbReference type="AlphaFoldDB" id="A0A8H3EQI0"/>
<evidence type="ECO:0000313" key="4">
    <source>
        <dbReference type="EMBL" id="CAF9910834.1"/>
    </source>
</evidence>
<comment type="caution">
    <text evidence="4">The sequence shown here is derived from an EMBL/GenBank/DDBJ whole genome shotgun (WGS) entry which is preliminary data.</text>
</comment>
<protein>
    <submittedName>
        <fullName evidence="4">Uncharacterized protein</fullName>
    </submittedName>
</protein>
<keyword evidence="5" id="KW-1185">Reference proteome</keyword>
<feature type="compositionally biased region" description="Polar residues" evidence="3">
    <location>
        <begin position="18"/>
        <end position="34"/>
    </location>
</feature>
<keyword evidence="2" id="KW-0175">Coiled coil</keyword>
<gene>
    <name evidence="4" type="ORF">GOMPHAMPRED_007198</name>
</gene>
<comment type="similarity">
    <text evidence="1">Belongs to the TCP11 family.</text>
</comment>
<dbReference type="Proteomes" id="UP000664169">
    <property type="component" value="Unassembled WGS sequence"/>
</dbReference>
<dbReference type="InterPro" id="IPR008862">
    <property type="entry name" value="Tcp11"/>
</dbReference>